<name>A0A131Z4T5_RHIAP</name>
<sequence length="164" mass="17761">MAQLRRLNILVVFAIFCILSTLENAPTSVLAGRGLYPQGIENPGYISDTETGTLSGPPKPPDPSLKPKLSSGAPPDPHRHLKPTKPPANRAPVPAPRKSKHGHDGESPVAPTPAPRLSKAGMKNGRGNPPPLPKKPRHLSQSKNQLQRRGSRRRSPSRGWQRVM</sequence>
<protein>
    <submittedName>
        <fullName evidence="3">Uncharacterized protein</fullName>
    </submittedName>
</protein>
<feature type="chain" id="PRO_5007286785" evidence="2">
    <location>
        <begin position="25"/>
        <end position="164"/>
    </location>
</feature>
<feature type="region of interest" description="Disordered" evidence="1">
    <location>
        <begin position="42"/>
        <end position="164"/>
    </location>
</feature>
<keyword evidence="2" id="KW-0732">Signal</keyword>
<accession>A0A131Z4T5</accession>
<dbReference type="AlphaFoldDB" id="A0A131Z4T5"/>
<organism evidence="3">
    <name type="scientific">Rhipicephalus appendiculatus</name>
    <name type="common">Brown ear tick</name>
    <dbReference type="NCBI Taxonomy" id="34631"/>
    <lineage>
        <taxon>Eukaryota</taxon>
        <taxon>Metazoa</taxon>
        <taxon>Ecdysozoa</taxon>
        <taxon>Arthropoda</taxon>
        <taxon>Chelicerata</taxon>
        <taxon>Arachnida</taxon>
        <taxon>Acari</taxon>
        <taxon>Parasitiformes</taxon>
        <taxon>Ixodida</taxon>
        <taxon>Ixodoidea</taxon>
        <taxon>Ixodidae</taxon>
        <taxon>Rhipicephalinae</taxon>
        <taxon>Rhipicephalus</taxon>
        <taxon>Rhipicephalus</taxon>
    </lineage>
</organism>
<reference evidence="3" key="1">
    <citation type="journal article" date="2016" name="Ticks Tick Borne Dis.">
        <title>De novo assembly and annotation of the salivary gland transcriptome of Rhipicephalus appendiculatus male and female ticks during blood feeding.</title>
        <authorList>
            <person name="de Castro M.H."/>
            <person name="de Klerk D."/>
            <person name="Pienaar R."/>
            <person name="Latif A.A."/>
            <person name="Rees D.J."/>
            <person name="Mans B.J."/>
        </authorList>
    </citation>
    <scope>NUCLEOTIDE SEQUENCE</scope>
    <source>
        <tissue evidence="3">Salivary glands</tissue>
    </source>
</reference>
<evidence type="ECO:0000256" key="1">
    <source>
        <dbReference type="SAM" id="MobiDB-lite"/>
    </source>
</evidence>
<dbReference type="EMBL" id="GEDV01002782">
    <property type="protein sequence ID" value="JAP85775.1"/>
    <property type="molecule type" value="Transcribed_RNA"/>
</dbReference>
<evidence type="ECO:0000256" key="2">
    <source>
        <dbReference type="SAM" id="SignalP"/>
    </source>
</evidence>
<proteinExistence type="predicted"/>
<feature type="signal peptide" evidence="2">
    <location>
        <begin position="1"/>
        <end position="24"/>
    </location>
</feature>
<evidence type="ECO:0000313" key="3">
    <source>
        <dbReference type="EMBL" id="JAP85775.1"/>
    </source>
</evidence>